<name>A0A1A9WKL0_9MUSC</name>
<comment type="similarity">
    <text evidence="2">Belongs to the peptidase S1 family. CLIP subfamily.</text>
</comment>
<dbReference type="PROSITE" id="PS00134">
    <property type="entry name" value="TRYPSIN_HIS"/>
    <property type="match status" value="1"/>
</dbReference>
<dbReference type="AlphaFoldDB" id="A0A1A9WKL0"/>
<feature type="domain" description="Peptidase S1" evidence="6">
    <location>
        <begin position="30"/>
        <end position="266"/>
    </location>
</feature>
<dbReference type="Proteomes" id="UP000091820">
    <property type="component" value="Unassembled WGS sequence"/>
</dbReference>
<dbReference type="InterPro" id="IPR009003">
    <property type="entry name" value="Peptidase_S1_PA"/>
</dbReference>
<sequence>MLLFLINSDKEIENFSVQKIVMIRSPRGRILGGSNAESNSSPFIVSFRYNGLIYCSGSILNNNWVITAAHCLKSDLQVYKTSLVAGNIYANQTENSTQKRNIDYYVINDLYLGGTAPYDVGLVFTKIGFKWTATVAAIALPLSNVIPPPGTAIVYGWGSTSKTNSEIYPNVLQMATVEIISRKVCEDVLGYQANNLHSTNLCTGPLNGKSGICSSDSGGPLVQKSNGKNILIGIVSWGEKPCGQKNSPSVYVRVSAILTWISQNQIAKGEKI</sequence>
<comment type="function">
    <text evidence="3">Protein with lectin and protease activity involved in the establishment of trypanosome infections in tsetse flies. Binds D-glucosamine and agglutinates bloodstream-form trypanosomes and rabbit red blood cells. Capable of inducing transformation of bloodstream-form trypanosomes into procyclic (midgut) forms in vitro.</text>
</comment>
<evidence type="ECO:0000313" key="8">
    <source>
        <dbReference type="Proteomes" id="UP000091820"/>
    </source>
</evidence>
<dbReference type="InterPro" id="IPR043504">
    <property type="entry name" value="Peptidase_S1_PA_chymotrypsin"/>
</dbReference>
<dbReference type="GO" id="GO:0006508">
    <property type="term" value="P:proteolysis"/>
    <property type="evidence" value="ECO:0007669"/>
    <property type="project" value="InterPro"/>
</dbReference>
<dbReference type="FunFam" id="2.40.10.10:FF:000002">
    <property type="entry name" value="Transmembrane protease serine"/>
    <property type="match status" value="1"/>
</dbReference>
<evidence type="ECO:0000256" key="3">
    <source>
        <dbReference type="ARBA" id="ARBA00057221"/>
    </source>
</evidence>
<dbReference type="CDD" id="cd00190">
    <property type="entry name" value="Tryp_SPc"/>
    <property type="match status" value="1"/>
</dbReference>
<dbReference type="STRING" id="37001.A0A1A9WKL0"/>
<dbReference type="InterPro" id="IPR001254">
    <property type="entry name" value="Trypsin_dom"/>
</dbReference>
<accession>A0A1A9WKL0</accession>
<dbReference type="Pfam" id="PF00089">
    <property type="entry name" value="Trypsin"/>
    <property type="match status" value="1"/>
</dbReference>
<dbReference type="SUPFAM" id="SSF50494">
    <property type="entry name" value="Trypsin-like serine proteases"/>
    <property type="match status" value="1"/>
</dbReference>
<evidence type="ECO:0000256" key="4">
    <source>
        <dbReference type="ARBA" id="ARBA00067663"/>
    </source>
</evidence>
<dbReference type="InterPro" id="IPR018114">
    <property type="entry name" value="TRYPSIN_HIS"/>
</dbReference>
<evidence type="ECO:0000256" key="5">
    <source>
        <dbReference type="ARBA" id="ARBA00077177"/>
    </source>
</evidence>
<keyword evidence="1" id="KW-1015">Disulfide bond</keyword>
<keyword evidence="8" id="KW-1185">Reference proteome</keyword>
<dbReference type="Gene3D" id="2.40.10.10">
    <property type="entry name" value="Trypsin-like serine proteases"/>
    <property type="match status" value="1"/>
</dbReference>
<dbReference type="PRINTS" id="PR00722">
    <property type="entry name" value="CHYMOTRYPSIN"/>
</dbReference>
<dbReference type="PROSITE" id="PS50240">
    <property type="entry name" value="TRYPSIN_DOM"/>
    <property type="match status" value="1"/>
</dbReference>
<evidence type="ECO:0000313" key="7">
    <source>
        <dbReference type="EnsemblMetazoa" id="GBRI023061-PA"/>
    </source>
</evidence>
<dbReference type="EnsemblMetazoa" id="GBRI023061-RA">
    <property type="protein sequence ID" value="GBRI023061-PA"/>
    <property type="gene ID" value="GBRI023061"/>
</dbReference>
<evidence type="ECO:0000259" key="6">
    <source>
        <dbReference type="PROSITE" id="PS50240"/>
    </source>
</evidence>
<dbReference type="PANTHER" id="PTHR24252">
    <property type="entry name" value="ACROSIN-RELATED"/>
    <property type="match status" value="1"/>
</dbReference>
<organism evidence="7 8">
    <name type="scientific">Glossina brevipalpis</name>
    <dbReference type="NCBI Taxonomy" id="37001"/>
    <lineage>
        <taxon>Eukaryota</taxon>
        <taxon>Metazoa</taxon>
        <taxon>Ecdysozoa</taxon>
        <taxon>Arthropoda</taxon>
        <taxon>Hexapoda</taxon>
        <taxon>Insecta</taxon>
        <taxon>Pterygota</taxon>
        <taxon>Neoptera</taxon>
        <taxon>Endopterygota</taxon>
        <taxon>Diptera</taxon>
        <taxon>Brachycera</taxon>
        <taxon>Muscomorpha</taxon>
        <taxon>Hippoboscoidea</taxon>
        <taxon>Glossinidae</taxon>
        <taxon>Glossina</taxon>
    </lineage>
</organism>
<reference evidence="7" key="2">
    <citation type="submission" date="2020-05" db="UniProtKB">
        <authorList>
            <consortium name="EnsemblMetazoa"/>
        </authorList>
    </citation>
    <scope>IDENTIFICATION</scope>
    <source>
        <strain evidence="7">IAEA</strain>
    </source>
</reference>
<evidence type="ECO:0000256" key="2">
    <source>
        <dbReference type="ARBA" id="ARBA00024195"/>
    </source>
</evidence>
<proteinExistence type="inferred from homology"/>
<dbReference type="VEuPathDB" id="VectorBase:GBRI023061"/>
<dbReference type="InterPro" id="IPR001314">
    <property type="entry name" value="Peptidase_S1A"/>
</dbReference>
<reference evidence="8" key="1">
    <citation type="submission" date="2014-03" db="EMBL/GenBank/DDBJ databases">
        <authorList>
            <person name="Aksoy S."/>
            <person name="Warren W."/>
            <person name="Wilson R.K."/>
        </authorList>
    </citation>
    <scope>NUCLEOTIDE SEQUENCE [LARGE SCALE GENOMIC DNA]</scope>
    <source>
        <strain evidence="8">IAEA</strain>
    </source>
</reference>
<dbReference type="FunFam" id="2.40.10.10:FF:000068">
    <property type="entry name" value="transmembrane protease serine 2"/>
    <property type="match status" value="1"/>
</dbReference>
<dbReference type="PANTHER" id="PTHR24252:SF7">
    <property type="entry name" value="HYALIN"/>
    <property type="match status" value="1"/>
</dbReference>
<evidence type="ECO:0000256" key="1">
    <source>
        <dbReference type="ARBA" id="ARBA00023157"/>
    </source>
</evidence>
<protein>
    <recommendedName>
        <fullName evidence="4">Lectizyme</fullName>
    </recommendedName>
    <alternativeName>
        <fullName evidence="5">Proteolytic lectin</fullName>
    </alternativeName>
</protein>
<dbReference type="GO" id="GO:0004252">
    <property type="term" value="F:serine-type endopeptidase activity"/>
    <property type="evidence" value="ECO:0007669"/>
    <property type="project" value="InterPro"/>
</dbReference>
<dbReference type="SMART" id="SM00020">
    <property type="entry name" value="Tryp_SPc"/>
    <property type="match status" value="1"/>
</dbReference>